<feature type="domain" description="DUF5301" evidence="1">
    <location>
        <begin position="28"/>
        <end position="112"/>
    </location>
</feature>
<evidence type="ECO:0000313" key="3">
    <source>
        <dbReference type="Proteomes" id="UP000073434"/>
    </source>
</evidence>
<evidence type="ECO:0000259" key="1">
    <source>
        <dbReference type="Pfam" id="PF17225"/>
    </source>
</evidence>
<dbReference type="Gene3D" id="2.60.40.4250">
    <property type="match status" value="1"/>
</dbReference>
<protein>
    <recommendedName>
        <fullName evidence="1">DUF5301 domain-containing protein</fullName>
    </recommendedName>
</protein>
<dbReference type="RefSeq" id="WP_079395068.1">
    <property type="nucleotide sequence ID" value="NZ_CEEW01000051.1"/>
</dbReference>
<dbReference type="Pfam" id="PF17225">
    <property type="entry name" value="DUF5301"/>
    <property type="match status" value="1"/>
</dbReference>
<evidence type="ECO:0000313" key="2">
    <source>
        <dbReference type="EMBL" id="CYU54493.1"/>
    </source>
</evidence>
<dbReference type="InterPro" id="IPR033782">
    <property type="entry name" value="DUF5301"/>
</dbReference>
<proteinExistence type="predicted"/>
<name>A0A0Z8E2D6_STRSU</name>
<reference evidence="2 3" key="1">
    <citation type="submission" date="2016-02" db="EMBL/GenBank/DDBJ databases">
        <authorList>
            <consortium name="Pathogen Informatics"/>
        </authorList>
    </citation>
    <scope>NUCLEOTIDE SEQUENCE [LARGE SCALE GENOMIC DNA]</scope>
    <source>
        <strain evidence="2 3">LSS23</strain>
    </source>
</reference>
<dbReference type="AlphaFoldDB" id="A0A0Z8E2D6"/>
<gene>
    <name evidence="2" type="ORF">ERS132385_01123</name>
</gene>
<dbReference type="EMBL" id="FIFW01000009">
    <property type="protein sequence ID" value="CYU54493.1"/>
    <property type="molecule type" value="Genomic_DNA"/>
</dbReference>
<dbReference type="Proteomes" id="UP000073434">
    <property type="component" value="Unassembled WGS sequence"/>
</dbReference>
<accession>A0A0Z8E2D6</accession>
<organism evidence="2 3">
    <name type="scientific">Streptococcus suis</name>
    <dbReference type="NCBI Taxonomy" id="1307"/>
    <lineage>
        <taxon>Bacteria</taxon>
        <taxon>Bacillati</taxon>
        <taxon>Bacillota</taxon>
        <taxon>Bacilli</taxon>
        <taxon>Lactobacillales</taxon>
        <taxon>Streptococcaceae</taxon>
        <taxon>Streptococcus</taxon>
    </lineage>
</organism>
<sequence>MKKRWLIFVVLSCISLLLGYQFLNKTEISFPQSDQIIISNQDSLEIKTLESSEMSDFLSELSQIHPYLFKNASNHDQPVGVEKYYQLTFQPNGKIAYLYEKNSKTYLEFPYELTVRTKKPLSELID</sequence>